<dbReference type="GO" id="GO:0004519">
    <property type="term" value="F:endonuclease activity"/>
    <property type="evidence" value="ECO:0007669"/>
    <property type="project" value="UniProtKB-KW"/>
</dbReference>
<accession>A0A2P5HVF7</accession>
<dbReference type="InterPro" id="IPR005135">
    <property type="entry name" value="Endo/exonuclease/phosphatase"/>
</dbReference>
<evidence type="ECO:0000259" key="2">
    <source>
        <dbReference type="Pfam" id="PF03372"/>
    </source>
</evidence>
<dbReference type="Pfam" id="PF03372">
    <property type="entry name" value="Exo_endo_phos"/>
    <property type="match status" value="1"/>
</dbReference>
<gene>
    <name evidence="3" type="ORF">DHEL01_v207364</name>
</gene>
<keyword evidence="3" id="KW-0378">Hydrolase</keyword>
<dbReference type="Proteomes" id="UP000094444">
    <property type="component" value="Unassembled WGS sequence"/>
</dbReference>
<feature type="chain" id="PRO_5015128910" evidence="1">
    <location>
        <begin position="19"/>
        <end position="307"/>
    </location>
</feature>
<dbReference type="InterPro" id="IPR036691">
    <property type="entry name" value="Endo/exonu/phosph_ase_sf"/>
</dbReference>
<dbReference type="CDD" id="cd09083">
    <property type="entry name" value="EEP-1"/>
    <property type="match status" value="1"/>
</dbReference>
<keyword evidence="3" id="KW-0540">Nuclease</keyword>
<keyword evidence="1" id="KW-0732">Signal</keyword>
<dbReference type="OrthoDB" id="276515at2759"/>
<feature type="signal peptide" evidence="1">
    <location>
        <begin position="1"/>
        <end position="18"/>
    </location>
</feature>
<keyword evidence="4" id="KW-1185">Reference proteome</keyword>
<feature type="domain" description="Endonuclease/exonuclease/phosphatase" evidence="2">
    <location>
        <begin position="75"/>
        <end position="297"/>
    </location>
</feature>
<evidence type="ECO:0000313" key="4">
    <source>
        <dbReference type="Proteomes" id="UP000094444"/>
    </source>
</evidence>
<proteinExistence type="predicted"/>
<dbReference type="PANTHER" id="PTHR12121">
    <property type="entry name" value="CARBON CATABOLITE REPRESSOR PROTEIN 4"/>
    <property type="match status" value="1"/>
</dbReference>
<organism evidence="3 4">
    <name type="scientific">Diaporthe helianthi</name>
    <dbReference type="NCBI Taxonomy" id="158607"/>
    <lineage>
        <taxon>Eukaryota</taxon>
        <taxon>Fungi</taxon>
        <taxon>Dikarya</taxon>
        <taxon>Ascomycota</taxon>
        <taxon>Pezizomycotina</taxon>
        <taxon>Sordariomycetes</taxon>
        <taxon>Sordariomycetidae</taxon>
        <taxon>Diaporthales</taxon>
        <taxon>Diaporthaceae</taxon>
        <taxon>Diaporthe</taxon>
    </lineage>
</organism>
<dbReference type="SUPFAM" id="SSF56219">
    <property type="entry name" value="DNase I-like"/>
    <property type="match status" value="1"/>
</dbReference>
<protein>
    <submittedName>
        <fullName evidence="3">Endonuclease/Exonuclease/phosphatase</fullName>
    </submittedName>
</protein>
<sequence length="307" mass="33377">MLSKACALLLLGGAQVYAQQPLRLISFNIRYDNTDLSFGDLELGWLGLPCAGDQTLCRAPGVIDTLANQTDEVSSVAVVGLQEVLGHQLNDIMGALGADWASIGVGRDDGKGGGEFNPIIYRRDVFEAEHSETKWLSLTPDTPSKDWGSSSNRLVEIAVFRHVATGRRFIHANTHLDHQSGEARTNQIGVAVDMIKAVDARFGPNLPVTMTGDFNAGDRDPAYTALVNERYVDDLYTMFGFDPSRRTGQPATFTGFADEFSSRIDYVWIGPQGSNAFSVNAYKTVDNVVNGVKVSDHRAVVGDITFN</sequence>
<keyword evidence="3" id="KW-0255">Endonuclease</keyword>
<dbReference type="Gene3D" id="3.60.10.10">
    <property type="entry name" value="Endonuclease/exonuclease/phosphatase"/>
    <property type="match status" value="1"/>
</dbReference>
<evidence type="ECO:0000313" key="3">
    <source>
        <dbReference type="EMBL" id="POS74248.1"/>
    </source>
</evidence>
<dbReference type="AlphaFoldDB" id="A0A2P5HVF7"/>
<reference evidence="3" key="1">
    <citation type="submission" date="2017-09" db="EMBL/GenBank/DDBJ databases">
        <title>Polyketide synthases of a Diaporthe helianthi virulent isolate.</title>
        <authorList>
            <person name="Baroncelli R."/>
        </authorList>
    </citation>
    <scope>NUCLEOTIDE SEQUENCE [LARGE SCALE GENOMIC DNA]</scope>
    <source>
        <strain evidence="3">7/96</strain>
    </source>
</reference>
<dbReference type="PANTHER" id="PTHR12121:SF36">
    <property type="entry name" value="ENDONUCLEASE_EXONUCLEASE_PHOSPHATASE DOMAIN-CONTAINING PROTEIN"/>
    <property type="match status" value="1"/>
</dbReference>
<name>A0A2P5HVF7_DIAHE</name>
<dbReference type="InterPro" id="IPR050410">
    <property type="entry name" value="CCR4/nocturin_mRNA_transcr"/>
</dbReference>
<dbReference type="EMBL" id="MAVT02000660">
    <property type="protein sequence ID" value="POS74248.1"/>
    <property type="molecule type" value="Genomic_DNA"/>
</dbReference>
<dbReference type="STRING" id="158607.A0A2P5HVF7"/>
<comment type="caution">
    <text evidence="3">The sequence shown here is derived from an EMBL/GenBank/DDBJ whole genome shotgun (WGS) entry which is preliminary data.</text>
</comment>
<dbReference type="GO" id="GO:0000175">
    <property type="term" value="F:3'-5'-RNA exonuclease activity"/>
    <property type="evidence" value="ECO:0007669"/>
    <property type="project" value="TreeGrafter"/>
</dbReference>
<dbReference type="InParanoid" id="A0A2P5HVF7"/>
<evidence type="ECO:0000256" key="1">
    <source>
        <dbReference type="SAM" id="SignalP"/>
    </source>
</evidence>